<protein>
    <submittedName>
        <fullName evidence="1">Uncharacterized protein</fullName>
    </submittedName>
</protein>
<name>A0A6J5M8Y1_9CAUD</name>
<organism evidence="1">
    <name type="scientific">uncultured Caudovirales phage</name>
    <dbReference type="NCBI Taxonomy" id="2100421"/>
    <lineage>
        <taxon>Viruses</taxon>
        <taxon>Duplodnaviria</taxon>
        <taxon>Heunggongvirae</taxon>
        <taxon>Uroviricota</taxon>
        <taxon>Caudoviricetes</taxon>
        <taxon>Peduoviridae</taxon>
        <taxon>Maltschvirus</taxon>
        <taxon>Maltschvirus maltsch</taxon>
    </lineage>
</organism>
<proteinExistence type="predicted"/>
<reference evidence="1" key="1">
    <citation type="submission" date="2020-04" db="EMBL/GenBank/DDBJ databases">
        <authorList>
            <person name="Chiriac C."/>
            <person name="Salcher M."/>
            <person name="Ghai R."/>
            <person name="Kavagutti S V."/>
        </authorList>
    </citation>
    <scope>NUCLEOTIDE SEQUENCE</scope>
</reference>
<dbReference type="EMBL" id="LR796422">
    <property type="protein sequence ID" value="CAB4142662.1"/>
    <property type="molecule type" value="Genomic_DNA"/>
</dbReference>
<evidence type="ECO:0000313" key="1">
    <source>
        <dbReference type="EMBL" id="CAB4142662.1"/>
    </source>
</evidence>
<accession>A0A6J5M8Y1</accession>
<sequence length="133" mass="15341">MILLTDEDGKIIGKFMSTVTAFQNCYAMAQINPGSQVWGLDVLPQDKQILTHEPTEWMVVKIDKTEPVENWIRPIAQARSVMHQKHTSNTNSPRITYRMFKPVSLTKLLRVVQFPGVKTMATEKITRYPRIRL</sequence>
<gene>
    <name evidence="1" type="ORF">UFOVP448_26</name>
</gene>